<gene>
    <name evidence="1" type="ORF">MENTE1834_LOCUS27849</name>
</gene>
<proteinExistence type="predicted"/>
<evidence type="ECO:0000313" key="2">
    <source>
        <dbReference type="Proteomes" id="UP001497535"/>
    </source>
</evidence>
<keyword evidence="2" id="KW-1185">Reference proteome</keyword>
<accession>A0ACB0ZNK8</accession>
<reference evidence="1" key="1">
    <citation type="submission" date="2023-11" db="EMBL/GenBank/DDBJ databases">
        <authorList>
            <person name="Poullet M."/>
        </authorList>
    </citation>
    <scope>NUCLEOTIDE SEQUENCE</scope>
    <source>
        <strain evidence="1">E1834</strain>
    </source>
</reference>
<organism evidence="1 2">
    <name type="scientific">Meloidogyne enterolobii</name>
    <name type="common">Root-knot nematode worm</name>
    <name type="synonym">Meloidogyne mayaguensis</name>
    <dbReference type="NCBI Taxonomy" id="390850"/>
    <lineage>
        <taxon>Eukaryota</taxon>
        <taxon>Metazoa</taxon>
        <taxon>Ecdysozoa</taxon>
        <taxon>Nematoda</taxon>
        <taxon>Chromadorea</taxon>
        <taxon>Rhabditida</taxon>
        <taxon>Tylenchina</taxon>
        <taxon>Tylenchomorpha</taxon>
        <taxon>Tylenchoidea</taxon>
        <taxon>Meloidogynidae</taxon>
        <taxon>Meloidogyninae</taxon>
        <taxon>Meloidogyne</taxon>
    </lineage>
</organism>
<evidence type="ECO:0000313" key="1">
    <source>
        <dbReference type="EMBL" id="CAK5080667.1"/>
    </source>
</evidence>
<protein>
    <submittedName>
        <fullName evidence="1">Uncharacterized protein</fullName>
    </submittedName>
</protein>
<name>A0ACB0ZNK8_MELEN</name>
<dbReference type="EMBL" id="CAVMJV010000042">
    <property type="protein sequence ID" value="CAK5080667.1"/>
    <property type="molecule type" value="Genomic_DNA"/>
</dbReference>
<dbReference type="Proteomes" id="UP001497535">
    <property type="component" value="Unassembled WGS sequence"/>
</dbReference>
<comment type="caution">
    <text evidence="1">The sequence shown here is derived from an EMBL/GenBank/DDBJ whole genome shotgun (WGS) entry which is preliminary data.</text>
</comment>
<sequence>MRKAKLNLKSETRKAKNENRLKKATREMRKAKVQKRRKSAKCEKRNAKFLKIFRYDGKSLEICQLSALLQIKASTESYNRILTGIMNINYILPK</sequence>